<feature type="transmembrane region" description="Helical" evidence="1">
    <location>
        <begin position="236"/>
        <end position="261"/>
    </location>
</feature>
<dbReference type="Proteomes" id="UP001165065">
    <property type="component" value="Unassembled WGS sequence"/>
</dbReference>
<protein>
    <submittedName>
        <fullName evidence="2">Uncharacterized protein</fullName>
    </submittedName>
</protein>
<evidence type="ECO:0000256" key="1">
    <source>
        <dbReference type="SAM" id="Phobius"/>
    </source>
</evidence>
<gene>
    <name evidence="2" type="ORF">TrCOL_g7752</name>
</gene>
<feature type="transmembrane region" description="Helical" evidence="1">
    <location>
        <begin position="138"/>
        <end position="160"/>
    </location>
</feature>
<proteinExistence type="predicted"/>
<dbReference type="AlphaFoldDB" id="A0A9W7LGI1"/>
<keyword evidence="3" id="KW-1185">Reference proteome</keyword>
<accession>A0A9W7LGI1</accession>
<comment type="caution">
    <text evidence="2">The sequence shown here is derived from an EMBL/GenBank/DDBJ whole genome shotgun (WGS) entry which is preliminary data.</text>
</comment>
<keyword evidence="1" id="KW-0812">Transmembrane</keyword>
<evidence type="ECO:0000313" key="2">
    <source>
        <dbReference type="EMBL" id="GMI48627.1"/>
    </source>
</evidence>
<feature type="transmembrane region" description="Helical" evidence="1">
    <location>
        <begin position="105"/>
        <end position="126"/>
    </location>
</feature>
<feature type="transmembrane region" description="Helical" evidence="1">
    <location>
        <begin position="424"/>
        <end position="447"/>
    </location>
</feature>
<name>A0A9W7LGI1_9STRA</name>
<feature type="transmembrane region" description="Helical" evidence="1">
    <location>
        <begin position="311"/>
        <end position="338"/>
    </location>
</feature>
<keyword evidence="1" id="KW-1133">Transmembrane helix</keyword>
<sequence>MNPLRASVTSKFNPKHESRTSTIVQLDLGRKSHKRRRSMVARMTGVKQDVQSFEWFDPSKQLYKKMRSAITYLTLVTFVYTLFFILLVTSGFSNWTTLTPSVVNLYGGIGILCPLSGVVCLFSRFSKKTLAQFNVVPLIRFYWFFNYILPLYLFLALISFDYEATISIWNLKLWDTGSYLWVRGLFCQGGTSTKTCNVPESVWAQGVTAVNAFCISTFGNTDCYGIQDNAQNGFRIYSIFSFIFVAIVGIVTSILMLVLIISVKIWIGAELINSSNLNHTEAVFWFLIPTVGAALTGTSFLTNIGTTLTSFILLSITFYTSSFTFLVLAVLAFVITHYSPNTPKQVKTKIILITSFTVFGVISTAAAVVTVVIGSIYWATENQLDTASATSLACTFDYSNSCSDCPALCPEWNYEEVEQVLRSVFKVAVLLGTLLILFGICSVWTGVRWYRHYRHHKVDYV</sequence>
<feature type="transmembrane region" description="Helical" evidence="1">
    <location>
        <begin position="282"/>
        <end position="305"/>
    </location>
</feature>
<evidence type="ECO:0000313" key="3">
    <source>
        <dbReference type="Proteomes" id="UP001165065"/>
    </source>
</evidence>
<feature type="transmembrane region" description="Helical" evidence="1">
    <location>
        <begin position="69"/>
        <end position="93"/>
    </location>
</feature>
<feature type="transmembrane region" description="Helical" evidence="1">
    <location>
        <begin position="350"/>
        <end position="378"/>
    </location>
</feature>
<organism evidence="2 3">
    <name type="scientific">Triparma columacea</name>
    <dbReference type="NCBI Taxonomy" id="722753"/>
    <lineage>
        <taxon>Eukaryota</taxon>
        <taxon>Sar</taxon>
        <taxon>Stramenopiles</taxon>
        <taxon>Ochrophyta</taxon>
        <taxon>Bolidophyceae</taxon>
        <taxon>Parmales</taxon>
        <taxon>Triparmaceae</taxon>
        <taxon>Triparma</taxon>
    </lineage>
</organism>
<dbReference type="EMBL" id="BRYA01000413">
    <property type="protein sequence ID" value="GMI48627.1"/>
    <property type="molecule type" value="Genomic_DNA"/>
</dbReference>
<reference evidence="3" key="1">
    <citation type="journal article" date="2023" name="Commun. Biol.">
        <title>Genome analysis of Parmales, the sister group of diatoms, reveals the evolutionary specialization of diatoms from phago-mixotrophs to photoautotrophs.</title>
        <authorList>
            <person name="Ban H."/>
            <person name="Sato S."/>
            <person name="Yoshikawa S."/>
            <person name="Yamada K."/>
            <person name="Nakamura Y."/>
            <person name="Ichinomiya M."/>
            <person name="Sato N."/>
            <person name="Blanc-Mathieu R."/>
            <person name="Endo H."/>
            <person name="Kuwata A."/>
            <person name="Ogata H."/>
        </authorList>
    </citation>
    <scope>NUCLEOTIDE SEQUENCE [LARGE SCALE GENOMIC DNA]</scope>
</reference>
<dbReference type="OrthoDB" id="195528at2759"/>
<keyword evidence="1" id="KW-0472">Membrane</keyword>